<accession>A0A380MCB5</accession>
<dbReference type="EMBL" id="CP033905">
    <property type="protein sequence ID" value="AZR07468.1"/>
    <property type="molecule type" value="Genomic_DNA"/>
</dbReference>
<dbReference type="AlphaFoldDB" id="A0A380MCB5"/>
<dbReference type="PANTHER" id="PTHR47053">
    <property type="entry name" value="MUREIN DD-ENDOPEPTIDASE MEPH-RELATED"/>
    <property type="match status" value="1"/>
</dbReference>
<dbReference type="SUPFAM" id="SSF54001">
    <property type="entry name" value="Cysteine proteinases"/>
    <property type="match status" value="1"/>
</dbReference>
<reference evidence="8 9" key="1">
    <citation type="submission" date="2018-11" db="EMBL/GenBank/DDBJ databases">
        <title>Multidrug-resistant genes are associated with an 42-kb island TGI1 carrying a complex class 1 integron in a Trueperella pyogenes.</title>
        <authorList>
            <person name="Dong W."/>
        </authorList>
    </citation>
    <scope>NUCLEOTIDE SEQUENCE [LARGE SCALE GENOMIC DNA]</scope>
    <source>
        <strain evidence="8 9">TP4</strain>
    </source>
</reference>
<gene>
    <name evidence="8" type="ORF">EBQ10_09360</name>
</gene>
<evidence type="ECO:0000256" key="7">
    <source>
        <dbReference type="SAM" id="SignalP"/>
    </source>
</evidence>
<dbReference type="PROSITE" id="PS51935">
    <property type="entry name" value="NLPC_P60"/>
    <property type="match status" value="1"/>
</dbReference>
<organism evidence="8 9">
    <name type="scientific">Trueperella pyogenes</name>
    <dbReference type="NCBI Taxonomy" id="1661"/>
    <lineage>
        <taxon>Bacteria</taxon>
        <taxon>Bacillati</taxon>
        <taxon>Actinomycetota</taxon>
        <taxon>Actinomycetes</taxon>
        <taxon>Actinomycetales</taxon>
        <taxon>Actinomycetaceae</taxon>
        <taxon>Trueperella</taxon>
    </lineage>
</organism>
<evidence type="ECO:0000313" key="9">
    <source>
        <dbReference type="Proteomes" id="UP000275951"/>
    </source>
</evidence>
<dbReference type="GO" id="GO:0006508">
    <property type="term" value="P:proteolysis"/>
    <property type="evidence" value="ECO:0007669"/>
    <property type="project" value="UniProtKB-KW"/>
</dbReference>
<dbReference type="GO" id="GO:0008234">
    <property type="term" value="F:cysteine-type peptidase activity"/>
    <property type="evidence" value="ECO:0007669"/>
    <property type="project" value="UniProtKB-KW"/>
</dbReference>
<evidence type="ECO:0000256" key="3">
    <source>
        <dbReference type="ARBA" id="ARBA00022801"/>
    </source>
</evidence>
<dbReference type="InterPro" id="IPR051202">
    <property type="entry name" value="Peptidase_C40"/>
</dbReference>
<dbReference type="Proteomes" id="UP000275951">
    <property type="component" value="Chromosome"/>
</dbReference>
<sequence>MAKKSLVLISALGLAWSVVVPAHATPITSEDIEKSYATQNNTSRSLADLELELANLATKSNEATAAAAAAMAASITAQADLAGTISKAIAAQEKANAAREDLEAARRQLGSVSQAMYKNHAGEITQSYYLFGADSVEDAGKRSQVYGALANSVDAKVQRFKALEEIARVMQEKADAAANEQIAAADEVTKAADAATAAADAQQQALANAQQRRDALVRDLAAQRGTTEELERERLAQLERERAQKAQAAANLVIAKAQRDKQQRVANEAQANAKQTATRAAATAAAAEAAEREAARLVEKAKNSTGASKANDERAAKEAAEFAAARRAEADRATADKEAAERTERVAAEKAAAEKAAAERAAAEKAQKDAADRQAREKAEREAAAKAEAEKAAREAAAQAEREAAEKAAREAAARPAPTSGSGQDLVDFARRFVGSPYVWGGVSPTTGWDCVGFVWYVHKNFGIETPRRTGQSVSQFWGAYQQVPASQARPGDVMWWPGHVGIYTGNGKHIAAWNPSMGTQEKAVWGNPVYLRVR</sequence>
<dbReference type="RefSeq" id="WP_052251258.1">
    <property type="nucleotide sequence ID" value="NZ_CP029001.1"/>
</dbReference>
<name>A0A380MCB5_9ACTO</name>
<keyword evidence="2" id="KW-0645">Protease</keyword>
<proteinExistence type="inferred from homology"/>
<dbReference type="InterPro" id="IPR038765">
    <property type="entry name" value="Papain-like_cys_pep_sf"/>
</dbReference>
<feature type="region of interest" description="Disordered" evidence="6">
    <location>
        <begin position="296"/>
        <end position="422"/>
    </location>
</feature>
<evidence type="ECO:0000256" key="2">
    <source>
        <dbReference type="ARBA" id="ARBA00022670"/>
    </source>
</evidence>
<evidence type="ECO:0000256" key="4">
    <source>
        <dbReference type="ARBA" id="ARBA00022807"/>
    </source>
</evidence>
<keyword evidence="7" id="KW-0732">Signal</keyword>
<evidence type="ECO:0000313" key="8">
    <source>
        <dbReference type="EMBL" id="AZR07468.1"/>
    </source>
</evidence>
<dbReference type="Gene3D" id="3.90.1720.10">
    <property type="entry name" value="endopeptidase domain like (from Nostoc punctiforme)"/>
    <property type="match status" value="1"/>
</dbReference>
<feature type="coiled-coil region" evidence="5">
    <location>
        <begin position="39"/>
        <end position="115"/>
    </location>
</feature>
<feature type="compositionally biased region" description="Basic and acidic residues" evidence="6">
    <location>
        <begin position="310"/>
        <end position="413"/>
    </location>
</feature>
<evidence type="ECO:0000256" key="6">
    <source>
        <dbReference type="SAM" id="MobiDB-lite"/>
    </source>
</evidence>
<keyword evidence="3" id="KW-0378">Hydrolase</keyword>
<comment type="similarity">
    <text evidence="1">Belongs to the peptidase C40 family.</text>
</comment>
<evidence type="ECO:0000256" key="5">
    <source>
        <dbReference type="SAM" id="Coils"/>
    </source>
</evidence>
<dbReference type="Pfam" id="PF00877">
    <property type="entry name" value="NLPC_P60"/>
    <property type="match status" value="1"/>
</dbReference>
<dbReference type="PANTHER" id="PTHR47053:SF1">
    <property type="entry name" value="MUREIN DD-ENDOPEPTIDASE MEPH-RELATED"/>
    <property type="match status" value="1"/>
</dbReference>
<evidence type="ECO:0000256" key="1">
    <source>
        <dbReference type="ARBA" id="ARBA00007074"/>
    </source>
</evidence>
<feature type="chain" id="PRO_5044017002" evidence="7">
    <location>
        <begin position="25"/>
        <end position="535"/>
    </location>
</feature>
<keyword evidence="4" id="KW-0788">Thiol protease</keyword>
<keyword evidence="5" id="KW-0175">Coiled coil</keyword>
<protein>
    <submittedName>
        <fullName evidence="8">Uncharacterized protein</fullName>
    </submittedName>
</protein>
<dbReference type="InterPro" id="IPR000064">
    <property type="entry name" value="NLP_P60_dom"/>
</dbReference>
<feature type="signal peptide" evidence="7">
    <location>
        <begin position="1"/>
        <end position="24"/>
    </location>
</feature>